<keyword evidence="9 10" id="KW-0413">Isomerase</keyword>
<evidence type="ECO:0000256" key="5">
    <source>
        <dbReference type="ARBA" id="ARBA00022741"/>
    </source>
</evidence>
<keyword evidence="5 10" id="KW-0547">Nucleotide-binding</keyword>
<dbReference type="GO" id="GO:0046872">
    <property type="term" value="F:metal ion binding"/>
    <property type="evidence" value="ECO:0007669"/>
    <property type="project" value="UniProtKB-KW"/>
</dbReference>
<feature type="domain" description="YjeF N-terminal" evidence="12">
    <location>
        <begin position="9"/>
        <end position="211"/>
    </location>
</feature>
<gene>
    <name evidence="10" type="primary">nnrE</name>
    <name evidence="13" type="ORF">FD145_741</name>
</gene>
<feature type="binding site" evidence="10">
    <location>
        <begin position="56"/>
        <end position="60"/>
    </location>
    <ligand>
        <name>(6S)-NADPHX</name>
        <dbReference type="ChEBI" id="CHEBI:64076"/>
    </ligand>
</feature>
<comment type="catalytic activity">
    <reaction evidence="2 10">
        <text>(6R)-NADPHX = (6S)-NADPHX</text>
        <dbReference type="Rhea" id="RHEA:32227"/>
        <dbReference type="ChEBI" id="CHEBI:64076"/>
        <dbReference type="ChEBI" id="CHEBI:64077"/>
        <dbReference type="EC" id="5.1.99.6"/>
    </reaction>
</comment>
<dbReference type="InterPro" id="IPR004443">
    <property type="entry name" value="YjeF_N_dom"/>
</dbReference>
<evidence type="ECO:0000313" key="13">
    <source>
        <dbReference type="EMBL" id="KAF0134361.1"/>
    </source>
</evidence>
<feature type="binding site" evidence="10">
    <location>
        <position position="140"/>
    </location>
    <ligand>
        <name>(6S)-NADPHX</name>
        <dbReference type="ChEBI" id="CHEBI:64076"/>
    </ligand>
</feature>
<comment type="function">
    <text evidence="10">Catalyzes the epimerization of the S- and R-forms of NAD(P)HX, a damaged form of NAD(P)H that is a result of enzymatic or heat-dependent hydration. This is a prerequisite for the S-specific NAD(P)H-hydrate dehydratase to allow the repair of both epimers of NAD(P)HX.</text>
</comment>
<feature type="binding site" evidence="10">
    <location>
        <begin position="129"/>
        <end position="135"/>
    </location>
    <ligand>
        <name>(6S)-NADPHX</name>
        <dbReference type="ChEBI" id="CHEBI:64076"/>
    </ligand>
</feature>
<dbReference type="GO" id="GO:0052856">
    <property type="term" value="F:NAD(P)HX epimerase activity"/>
    <property type="evidence" value="ECO:0007669"/>
    <property type="project" value="UniProtKB-UniRule"/>
</dbReference>
<dbReference type="AlphaFoldDB" id="A0A833P021"/>
<dbReference type="InterPro" id="IPR036652">
    <property type="entry name" value="YjeF_N_dom_sf"/>
</dbReference>
<evidence type="ECO:0000256" key="10">
    <source>
        <dbReference type="HAMAP-Rule" id="MF_01966"/>
    </source>
</evidence>
<dbReference type="Pfam" id="PF03853">
    <property type="entry name" value="YjeF_N"/>
    <property type="match status" value="1"/>
</dbReference>
<name>A0A833P021_UNCSA</name>
<comment type="caution">
    <text evidence="13">The sequence shown here is derived from an EMBL/GenBank/DDBJ whole genome shotgun (WGS) entry which is preliminary data.</text>
</comment>
<reference evidence="13 14" key="1">
    <citation type="submission" date="2019-12" db="EMBL/GenBank/DDBJ databases">
        <authorList>
            <person name="Wolfe R."/>
            <person name="Danczak R."/>
            <person name="Wilkins M."/>
        </authorList>
    </citation>
    <scope>NUCLEOTIDE SEQUENCE [LARGE SCALE GENOMIC DNA]</scope>
    <source>
        <strain evidence="13">X2_MaxBin.013</strain>
    </source>
</reference>
<evidence type="ECO:0000256" key="1">
    <source>
        <dbReference type="ARBA" id="ARBA00000013"/>
    </source>
</evidence>
<organism evidence="13 14">
    <name type="scientific">Candidatus Saganbacteria bacterium</name>
    <dbReference type="NCBI Taxonomy" id="2575572"/>
    <lineage>
        <taxon>Bacteria</taxon>
        <taxon>Bacillati</taxon>
        <taxon>Saganbacteria</taxon>
    </lineage>
</organism>
<dbReference type="HAMAP" id="MF_01966">
    <property type="entry name" value="NADHX_epimerase"/>
    <property type="match status" value="1"/>
</dbReference>
<dbReference type="PANTHER" id="PTHR13232:SF10">
    <property type="entry name" value="NAD(P)H-HYDRATE EPIMERASE"/>
    <property type="match status" value="1"/>
</dbReference>
<keyword evidence="8 10" id="KW-0520">NAD</keyword>
<evidence type="ECO:0000256" key="7">
    <source>
        <dbReference type="ARBA" id="ARBA00022958"/>
    </source>
</evidence>
<evidence type="ECO:0000256" key="6">
    <source>
        <dbReference type="ARBA" id="ARBA00022857"/>
    </source>
</evidence>
<evidence type="ECO:0000256" key="9">
    <source>
        <dbReference type="ARBA" id="ARBA00023235"/>
    </source>
</evidence>
<evidence type="ECO:0000259" key="12">
    <source>
        <dbReference type="PROSITE" id="PS51385"/>
    </source>
</evidence>
<evidence type="ECO:0000256" key="8">
    <source>
        <dbReference type="ARBA" id="ARBA00023027"/>
    </source>
</evidence>
<keyword evidence="6 10" id="KW-0521">NADP</keyword>
<dbReference type="Proteomes" id="UP000488506">
    <property type="component" value="Unassembled WGS sequence"/>
</dbReference>
<dbReference type="PROSITE" id="PS51385">
    <property type="entry name" value="YJEF_N"/>
    <property type="match status" value="1"/>
</dbReference>
<keyword evidence="7 10" id="KW-0630">Potassium</keyword>
<dbReference type="PROSITE" id="PS50206">
    <property type="entry name" value="RHODANESE_3"/>
    <property type="match status" value="1"/>
</dbReference>
<comment type="similarity">
    <text evidence="10">Belongs to the NnrE/AIBP family.</text>
</comment>
<comment type="cofactor">
    <cofactor evidence="10">
        <name>K(+)</name>
        <dbReference type="ChEBI" id="CHEBI:29103"/>
    </cofactor>
    <text evidence="10">Binds 1 potassium ion per subunit.</text>
</comment>
<keyword evidence="4 10" id="KW-0479">Metal-binding</keyword>
<dbReference type="Gene3D" id="3.40.50.10260">
    <property type="entry name" value="YjeF N-terminal domain"/>
    <property type="match status" value="1"/>
</dbReference>
<evidence type="ECO:0000259" key="11">
    <source>
        <dbReference type="PROSITE" id="PS50206"/>
    </source>
</evidence>
<evidence type="ECO:0000256" key="2">
    <source>
        <dbReference type="ARBA" id="ARBA00000909"/>
    </source>
</evidence>
<feature type="binding site" evidence="10">
    <location>
        <position position="125"/>
    </location>
    <ligand>
        <name>K(+)</name>
        <dbReference type="ChEBI" id="CHEBI:29103"/>
    </ligand>
</feature>
<dbReference type="PANTHER" id="PTHR13232">
    <property type="entry name" value="NAD(P)H-HYDRATE EPIMERASE"/>
    <property type="match status" value="1"/>
</dbReference>
<evidence type="ECO:0000256" key="4">
    <source>
        <dbReference type="ARBA" id="ARBA00022723"/>
    </source>
</evidence>
<feature type="binding site" evidence="10">
    <location>
        <position position="161"/>
    </location>
    <ligand>
        <name>K(+)</name>
        <dbReference type="ChEBI" id="CHEBI:29103"/>
    </ligand>
</feature>
<dbReference type="InterPro" id="IPR001763">
    <property type="entry name" value="Rhodanese-like_dom"/>
</dbReference>
<dbReference type="InterPro" id="IPR032976">
    <property type="entry name" value="YJEFN_prot_NAXE-like"/>
</dbReference>
<dbReference type="EMBL" id="WPAF01000009">
    <property type="protein sequence ID" value="KAF0134361.1"/>
    <property type="molecule type" value="Genomic_DNA"/>
</dbReference>
<feature type="binding site" evidence="10">
    <location>
        <position position="57"/>
    </location>
    <ligand>
        <name>K(+)</name>
        <dbReference type="ChEBI" id="CHEBI:29103"/>
    </ligand>
</feature>
<comment type="catalytic activity">
    <reaction evidence="1 10">
        <text>(6R)-NADHX = (6S)-NADHX</text>
        <dbReference type="Rhea" id="RHEA:32215"/>
        <dbReference type="ChEBI" id="CHEBI:64074"/>
        <dbReference type="ChEBI" id="CHEBI:64075"/>
        <dbReference type="EC" id="5.1.99.6"/>
    </reaction>
</comment>
<dbReference type="SUPFAM" id="SSF64153">
    <property type="entry name" value="YjeF N-terminal domain-like"/>
    <property type="match status" value="1"/>
</dbReference>
<evidence type="ECO:0000256" key="3">
    <source>
        <dbReference type="ARBA" id="ARBA00012228"/>
    </source>
</evidence>
<evidence type="ECO:0000313" key="14">
    <source>
        <dbReference type="Proteomes" id="UP000488506"/>
    </source>
</evidence>
<dbReference type="GO" id="GO:0000166">
    <property type="term" value="F:nucleotide binding"/>
    <property type="evidence" value="ECO:0007669"/>
    <property type="project" value="UniProtKB-KW"/>
</dbReference>
<proteinExistence type="inferred from homology"/>
<feature type="domain" description="Rhodanese" evidence="11">
    <location>
        <begin position="38"/>
        <end position="95"/>
    </location>
</feature>
<protein>
    <recommendedName>
        <fullName evidence="3 10">NAD(P)H-hydrate epimerase</fullName>
        <ecNumber evidence="3 10">5.1.99.6</ecNumber>
    </recommendedName>
    <alternativeName>
        <fullName evidence="10">NAD(P)HX epimerase</fullName>
    </alternativeName>
</protein>
<accession>A0A833P021</accession>
<feature type="binding site" evidence="10">
    <location>
        <position position="158"/>
    </location>
    <ligand>
        <name>(6S)-NADPHX</name>
        <dbReference type="ChEBI" id="CHEBI:64076"/>
    </ligand>
</feature>
<sequence>MKIVTAEEMAELDRHAIYDLKIPSINLMENAGRAAADEAVKITKGKNIAVICGRGNNGGDGFVAARYLAEKGFNVLVILIGNRKDVKKDPKTNIEKLKVPIYEAPDLDSFNKLKNDIENCNLIIDAIFGIGLNSKIKSPYFEIITYLNSLNIPILSIDVPSGLNATDGLVMGAAISADTTITFQFAKTGFYKGEGQTHAGKIVIADIGIPV</sequence>
<dbReference type="NCBIfam" id="TIGR00197">
    <property type="entry name" value="yjeF_nterm"/>
    <property type="match status" value="1"/>
</dbReference>
<dbReference type="EC" id="5.1.99.6" evidence="3 10"/>